<keyword evidence="4" id="KW-0411">Iron-sulfur</keyword>
<dbReference type="GO" id="GO:0046872">
    <property type="term" value="F:metal ion binding"/>
    <property type="evidence" value="ECO:0007669"/>
    <property type="project" value="UniProtKB-KW"/>
</dbReference>
<evidence type="ECO:0000256" key="3">
    <source>
        <dbReference type="ARBA" id="ARBA00023004"/>
    </source>
</evidence>
<dbReference type="InterPro" id="IPR036249">
    <property type="entry name" value="Thioredoxin-like_sf"/>
</dbReference>
<dbReference type="Pfam" id="PF00462">
    <property type="entry name" value="Glutaredoxin"/>
    <property type="match status" value="1"/>
</dbReference>
<dbReference type="InterPro" id="IPR033658">
    <property type="entry name" value="GRX_PICOT-like"/>
</dbReference>
<accession>A0AAW2YK70</accession>
<dbReference type="GO" id="GO:0051537">
    <property type="term" value="F:2 iron, 2 sulfur cluster binding"/>
    <property type="evidence" value="ECO:0007669"/>
    <property type="project" value="UniProtKB-KW"/>
</dbReference>
<dbReference type="AlphaFoldDB" id="A0AAW2YK70"/>
<dbReference type="NCBIfam" id="TIGR00365">
    <property type="entry name" value="Grx4 family monothiol glutaredoxin"/>
    <property type="match status" value="1"/>
</dbReference>
<evidence type="ECO:0000313" key="7">
    <source>
        <dbReference type="EMBL" id="KAL0477537.1"/>
    </source>
</evidence>
<keyword evidence="3" id="KW-0408">Iron</keyword>
<sequence length="164" mass="18794">MLRSTFKHAQSIRNIATLNAVTNAKRCFSVTQVPRASVDADQSHDDFKPKSKVDNVTDRFEKMKEFIDQQVNKEPVVLFMKGIPSRPECGFSRNVVNILESYKINYKTFDMNADQLMKEALKDYSDWPTIPQLYVKGEFQGGSDIVSKLHFDGKLKQILNDAKK</sequence>
<dbReference type="SUPFAM" id="SSF52833">
    <property type="entry name" value="Thioredoxin-like"/>
    <property type="match status" value="1"/>
</dbReference>
<gene>
    <name evidence="7" type="ORF">AKO1_010852</name>
</gene>
<dbReference type="Gene3D" id="3.40.30.10">
    <property type="entry name" value="Glutaredoxin"/>
    <property type="match status" value="1"/>
</dbReference>
<dbReference type="EMBL" id="JAOPGA020000191">
    <property type="protein sequence ID" value="KAL0477537.1"/>
    <property type="molecule type" value="Genomic_DNA"/>
</dbReference>
<dbReference type="InterPro" id="IPR004480">
    <property type="entry name" value="Monothiol_GRX-rel"/>
</dbReference>
<dbReference type="PROSITE" id="PS51354">
    <property type="entry name" value="GLUTAREDOXIN_2"/>
    <property type="match status" value="1"/>
</dbReference>
<evidence type="ECO:0000313" key="8">
    <source>
        <dbReference type="Proteomes" id="UP001431209"/>
    </source>
</evidence>
<keyword evidence="2" id="KW-0479">Metal-binding</keyword>
<keyword evidence="8" id="KW-1185">Reference proteome</keyword>
<dbReference type="PANTHER" id="PTHR10293:SF16">
    <property type="entry name" value="GLUTAREDOXIN-RELATED PROTEIN 5, MITOCHONDRIAL"/>
    <property type="match status" value="1"/>
</dbReference>
<name>A0AAW2YK70_9EUKA</name>
<evidence type="ECO:0000256" key="5">
    <source>
        <dbReference type="ARBA" id="ARBA00023284"/>
    </source>
</evidence>
<organism evidence="7 8">
    <name type="scientific">Acrasis kona</name>
    <dbReference type="NCBI Taxonomy" id="1008807"/>
    <lineage>
        <taxon>Eukaryota</taxon>
        <taxon>Discoba</taxon>
        <taxon>Heterolobosea</taxon>
        <taxon>Tetramitia</taxon>
        <taxon>Eutetramitia</taxon>
        <taxon>Acrasidae</taxon>
        <taxon>Acrasis</taxon>
    </lineage>
</organism>
<keyword evidence="1" id="KW-0001">2Fe-2S</keyword>
<proteinExistence type="predicted"/>
<evidence type="ECO:0000256" key="2">
    <source>
        <dbReference type="ARBA" id="ARBA00022723"/>
    </source>
</evidence>
<dbReference type="Proteomes" id="UP001431209">
    <property type="component" value="Unassembled WGS sequence"/>
</dbReference>
<keyword evidence="5" id="KW-0676">Redox-active center</keyword>
<evidence type="ECO:0000259" key="6">
    <source>
        <dbReference type="Pfam" id="PF00462"/>
    </source>
</evidence>
<feature type="domain" description="Glutaredoxin" evidence="6">
    <location>
        <begin position="76"/>
        <end position="139"/>
    </location>
</feature>
<evidence type="ECO:0000256" key="4">
    <source>
        <dbReference type="ARBA" id="ARBA00023014"/>
    </source>
</evidence>
<dbReference type="GO" id="GO:0005739">
    <property type="term" value="C:mitochondrion"/>
    <property type="evidence" value="ECO:0007669"/>
    <property type="project" value="UniProtKB-ARBA"/>
</dbReference>
<dbReference type="InterPro" id="IPR002109">
    <property type="entry name" value="Glutaredoxin"/>
</dbReference>
<protein>
    <submittedName>
        <fullName evidence="7">Monothiol glutaredoxin-S15, mitochondrial</fullName>
    </submittedName>
</protein>
<reference evidence="7 8" key="1">
    <citation type="submission" date="2024-03" db="EMBL/GenBank/DDBJ databases">
        <title>The Acrasis kona genome and developmental transcriptomes reveal deep origins of eukaryotic multicellular pathways.</title>
        <authorList>
            <person name="Sheikh S."/>
            <person name="Fu C.-J."/>
            <person name="Brown M.W."/>
            <person name="Baldauf S.L."/>
        </authorList>
    </citation>
    <scope>NUCLEOTIDE SEQUENCE [LARGE SCALE GENOMIC DNA]</scope>
    <source>
        <strain evidence="7 8">ATCC MYA-3509</strain>
    </source>
</reference>
<evidence type="ECO:0000256" key="1">
    <source>
        <dbReference type="ARBA" id="ARBA00022714"/>
    </source>
</evidence>
<comment type="caution">
    <text evidence="7">The sequence shown here is derived from an EMBL/GenBank/DDBJ whole genome shotgun (WGS) entry which is preliminary data.</text>
</comment>
<dbReference type="CDD" id="cd03028">
    <property type="entry name" value="GRX_PICOT_like"/>
    <property type="match status" value="1"/>
</dbReference>
<dbReference type="PANTHER" id="PTHR10293">
    <property type="entry name" value="GLUTAREDOXIN FAMILY MEMBER"/>
    <property type="match status" value="1"/>
</dbReference>